<reference evidence="1 2" key="1">
    <citation type="submission" date="2020-08" db="EMBL/GenBank/DDBJ databases">
        <title>Sequencing the genomes of 1000 actinobacteria strains.</title>
        <authorList>
            <person name="Klenk H.-P."/>
        </authorList>
    </citation>
    <scope>NUCLEOTIDE SEQUENCE [LARGE SCALE GENOMIC DNA]</scope>
    <source>
        <strain evidence="1 2">DSM 43149</strain>
    </source>
</reference>
<evidence type="ECO:0000313" key="1">
    <source>
        <dbReference type="EMBL" id="MBB4760286.1"/>
    </source>
</evidence>
<proteinExistence type="predicted"/>
<comment type="caution">
    <text evidence="1">The sequence shown here is derived from an EMBL/GenBank/DDBJ whole genome shotgun (WGS) entry which is preliminary data.</text>
</comment>
<dbReference type="Proteomes" id="UP000578112">
    <property type="component" value="Unassembled WGS sequence"/>
</dbReference>
<gene>
    <name evidence="1" type="ORF">BJ971_000842</name>
</gene>
<name>A0A7W7HTE2_9ACTN</name>
<organism evidence="1 2">
    <name type="scientific">Actinoplanes digitatis</name>
    <dbReference type="NCBI Taxonomy" id="1868"/>
    <lineage>
        <taxon>Bacteria</taxon>
        <taxon>Bacillati</taxon>
        <taxon>Actinomycetota</taxon>
        <taxon>Actinomycetes</taxon>
        <taxon>Micromonosporales</taxon>
        <taxon>Micromonosporaceae</taxon>
        <taxon>Actinoplanes</taxon>
    </lineage>
</organism>
<keyword evidence="2" id="KW-1185">Reference proteome</keyword>
<protein>
    <submittedName>
        <fullName evidence="1">Uncharacterized protein</fullName>
    </submittedName>
</protein>
<evidence type="ECO:0000313" key="2">
    <source>
        <dbReference type="Proteomes" id="UP000578112"/>
    </source>
</evidence>
<accession>A0A7W7HTE2</accession>
<dbReference type="EMBL" id="JACHNH010000001">
    <property type="protein sequence ID" value="MBB4760286.1"/>
    <property type="molecule type" value="Genomic_DNA"/>
</dbReference>
<dbReference type="AlphaFoldDB" id="A0A7W7HTE2"/>
<sequence length="153" mass="16255">MTLALTGWLWADRGVGAGLREHAREILTRHDAAGRTAQPPSSGRYLTGTLVESATTAEGSTRLTVEFTGDAPGNGPCERDYYAEAFESASAVVVVLEGKPRNLLERLNLGFGEETCLLVGQRRTATVVLTRPLHGRTVLDGHTAEPVAVVVSG</sequence>
<dbReference type="RefSeq" id="WP_184989989.1">
    <property type="nucleotide sequence ID" value="NZ_BOMK01000083.1"/>
</dbReference>